<dbReference type="AlphaFoldDB" id="A0A9K3PX81"/>
<reference evidence="2" key="1">
    <citation type="journal article" date="2021" name="Sci. Rep.">
        <title>Diploid genomic architecture of Nitzschia inconspicua, an elite biomass production diatom.</title>
        <authorList>
            <person name="Oliver A."/>
            <person name="Podell S."/>
            <person name="Pinowska A."/>
            <person name="Traller J.C."/>
            <person name="Smith S.R."/>
            <person name="McClure R."/>
            <person name="Beliaev A."/>
            <person name="Bohutskyi P."/>
            <person name="Hill E.A."/>
            <person name="Rabines A."/>
            <person name="Zheng H."/>
            <person name="Allen L.Z."/>
            <person name="Kuo A."/>
            <person name="Grigoriev I.V."/>
            <person name="Allen A.E."/>
            <person name="Hazlebeck D."/>
            <person name="Allen E.E."/>
        </authorList>
    </citation>
    <scope>NUCLEOTIDE SEQUENCE</scope>
    <source>
        <strain evidence="2">Hildebrandi</strain>
    </source>
</reference>
<feature type="region of interest" description="Disordered" evidence="1">
    <location>
        <begin position="1"/>
        <end position="23"/>
    </location>
</feature>
<protein>
    <submittedName>
        <fullName evidence="2">Uncharacterized protein</fullName>
    </submittedName>
</protein>
<accession>A0A9K3PX81</accession>
<dbReference type="EMBL" id="JAGRRH010000010">
    <property type="protein sequence ID" value="KAG7362711.1"/>
    <property type="molecule type" value="Genomic_DNA"/>
</dbReference>
<feature type="region of interest" description="Disordered" evidence="1">
    <location>
        <begin position="185"/>
        <end position="209"/>
    </location>
</feature>
<evidence type="ECO:0000313" key="2">
    <source>
        <dbReference type="EMBL" id="KAG7362711.1"/>
    </source>
</evidence>
<dbReference type="Proteomes" id="UP000693970">
    <property type="component" value="Unassembled WGS sequence"/>
</dbReference>
<organism evidence="2 3">
    <name type="scientific">Nitzschia inconspicua</name>
    <dbReference type="NCBI Taxonomy" id="303405"/>
    <lineage>
        <taxon>Eukaryota</taxon>
        <taxon>Sar</taxon>
        <taxon>Stramenopiles</taxon>
        <taxon>Ochrophyta</taxon>
        <taxon>Bacillariophyta</taxon>
        <taxon>Bacillariophyceae</taxon>
        <taxon>Bacillariophycidae</taxon>
        <taxon>Bacillariales</taxon>
        <taxon>Bacillariaceae</taxon>
        <taxon>Nitzschia</taxon>
    </lineage>
</organism>
<sequence length="287" mass="32549">MSLASFPSKHRSPADRTENGVKFPPSSALERPFFILMNPALIHPRVRKCESFIGTGRLSLNQSIHSSCKELFRQDQNRQDTVLTSQYPCDSESPKQREKEAAWLPSVRSTNVSHEVERILNDLATLDNQNEIGHKQVNKRLSFEGVETSNELDLVLDESHKKKESFHSLKDEVSIEWADTPVLTDPRIESSNDQHSSASARKEIEENTVSSSTLRSVDVLPCDSGYEITLGESGQEVTFLQYLTSTMLEKRFFATEHRPRSIQSNKVKNAFLRKGEPSADKWLTDML</sequence>
<evidence type="ECO:0000313" key="3">
    <source>
        <dbReference type="Proteomes" id="UP000693970"/>
    </source>
</evidence>
<name>A0A9K3PX81_9STRA</name>
<comment type="caution">
    <text evidence="2">The sequence shown here is derived from an EMBL/GenBank/DDBJ whole genome shotgun (WGS) entry which is preliminary data.</text>
</comment>
<reference evidence="2" key="2">
    <citation type="submission" date="2021-04" db="EMBL/GenBank/DDBJ databases">
        <authorList>
            <person name="Podell S."/>
        </authorList>
    </citation>
    <scope>NUCLEOTIDE SEQUENCE</scope>
    <source>
        <strain evidence="2">Hildebrandi</strain>
    </source>
</reference>
<keyword evidence="3" id="KW-1185">Reference proteome</keyword>
<gene>
    <name evidence="2" type="ORF">IV203_026071</name>
</gene>
<proteinExistence type="predicted"/>
<evidence type="ECO:0000256" key="1">
    <source>
        <dbReference type="SAM" id="MobiDB-lite"/>
    </source>
</evidence>